<keyword evidence="1" id="KW-0833">Ubl conjugation pathway</keyword>
<dbReference type="InterPro" id="IPR011990">
    <property type="entry name" value="TPR-like_helical_dom_sf"/>
</dbReference>
<evidence type="ECO:0000256" key="3">
    <source>
        <dbReference type="SAM" id="Coils"/>
    </source>
</evidence>
<dbReference type="PANTHER" id="PTHR22975:SF9">
    <property type="entry name" value="ECHINUS SPLICE FORM 3"/>
    <property type="match status" value="1"/>
</dbReference>
<gene>
    <name evidence="6" type="ORF">HYC85_002981</name>
</gene>
<evidence type="ECO:0000313" key="6">
    <source>
        <dbReference type="EMBL" id="KAF5961772.1"/>
    </source>
</evidence>
<feature type="compositionally biased region" description="Basic and acidic residues" evidence="4">
    <location>
        <begin position="430"/>
        <end position="439"/>
    </location>
</feature>
<keyword evidence="7" id="KW-1185">Reference proteome</keyword>
<accession>A0A7J7I9U4</accession>
<dbReference type="InterPro" id="IPR006866">
    <property type="entry name" value="DUF627_N"/>
</dbReference>
<feature type="coiled-coil region" evidence="3">
    <location>
        <begin position="186"/>
        <end position="213"/>
    </location>
</feature>
<dbReference type="InterPro" id="IPR038765">
    <property type="entry name" value="Papain-like_cys_pep_sf"/>
</dbReference>
<protein>
    <recommendedName>
        <fullName evidence="5">C2H2-type domain-containing protein</fullName>
    </recommendedName>
</protein>
<feature type="compositionally biased region" description="Polar residues" evidence="4">
    <location>
        <begin position="459"/>
        <end position="469"/>
    </location>
</feature>
<evidence type="ECO:0000256" key="2">
    <source>
        <dbReference type="ARBA" id="ARBA00022801"/>
    </source>
</evidence>
<dbReference type="InterPro" id="IPR006865">
    <property type="entry name" value="DUF629"/>
</dbReference>
<feature type="region of interest" description="Disordered" evidence="4">
    <location>
        <begin position="1"/>
        <end position="45"/>
    </location>
</feature>
<evidence type="ECO:0000313" key="7">
    <source>
        <dbReference type="Proteomes" id="UP000593564"/>
    </source>
</evidence>
<dbReference type="Proteomes" id="UP000593564">
    <property type="component" value="Unassembled WGS sequence"/>
</dbReference>
<evidence type="ECO:0000259" key="5">
    <source>
        <dbReference type="PROSITE" id="PS00028"/>
    </source>
</evidence>
<dbReference type="PROSITE" id="PS00028">
    <property type="entry name" value="ZINC_FINGER_C2H2_1"/>
    <property type="match status" value="1"/>
</dbReference>
<dbReference type="PANTHER" id="PTHR22975">
    <property type="entry name" value="UBIQUITIN SPECIFIC PROTEINASE"/>
    <property type="match status" value="1"/>
</dbReference>
<dbReference type="AlphaFoldDB" id="A0A7J7I9U4"/>
<comment type="caution">
    <text evidence="6">The sequence shown here is derived from an EMBL/GenBank/DDBJ whole genome shotgun (WGS) entry which is preliminary data.</text>
</comment>
<sequence>MRRPPRLRPPRLRPPPTEDRANVAGGAPPNVNLTGDLPQEQSKIEPLSPSDYASIKLESERALTAVRCGNHPRALKIMKEACSRHQNCALVYRAEANVHARVASQIDDHGKKQRHMKNAVESARRAVSLSPNSIEFAAFYVNQLYNASIDGKGYEEVVRECERALSIDNPTDPATESLQDEGQSEAPTAEIRIANLRNELQSLEQKCRISSSSTSMENLEIKVPIKTPEERRREIEDRVAAARLSQQKADFIQMARDQMKDFDVNAKDNKLSKQRKHDAVKKVMPQQKRMDQFRSCWNSMSVEKKRRLLELKIHDLREHFSSFNDNDGLASKTFSEAMGFAQNNKTWKFWSCFLCNEKFKDSEMQMQHIESVHKRNILSSLQEVAKQEVDADWADMLVNCEWKPVDTRRALEIMEKQSESPLANLDGEDDKAQSAHEEPNEGQVCSGSESRSQDDISKFGSSESGQNLQPVAGPDDQKWPLSDDVERARILESIGAEFRFLLRHNCLLESNFEKMIEETIDELHKFVPLSLLRIHGLDQTPLCICFLEAPRLEKFLEFLKLLSNVFGLNRSPCVGSSLDDPLNIHEIEGNEVKESIVFNGDSLCLLLDEHLLQGGLTPHKYKDAVADDGSAITGTTHHDEVEVFTDSDAFIHWLFSGSSIGEDLESWANTQDTTKHQGMNVIQTFEKEFDLLETWCRKETEKLSTKEALEAIGSIYNEELEKREKDEQHIPQNYGSLLRKRQEELLGEDNDAMPLSSRFELNAISSLLTEAQEDEEAASTSITSLRSSDYVHEEDERLRIVFKRQLEKAFAEICLLKSSSFPTQYDYAESTFDELLQRPELRGNEICDPKVGGCGKSNNLHCILSTRPHVFATVLLWKSNSEPVDDISATLRALSTEIDIGVIFEDLDPGNKYSLISMVCRYQQHYICFVYNHEHEKWILYDDEILQVMGGWDEVLIMCETGQLQPEILFFEAAE</sequence>
<keyword evidence="3" id="KW-0175">Coiled coil</keyword>
<dbReference type="Pfam" id="PF04781">
    <property type="entry name" value="DUF627"/>
    <property type="match status" value="1"/>
</dbReference>
<dbReference type="SUPFAM" id="SSF54001">
    <property type="entry name" value="Cysteine proteinases"/>
    <property type="match status" value="1"/>
</dbReference>
<dbReference type="Gene3D" id="1.25.40.10">
    <property type="entry name" value="Tetratricopeptide repeat domain"/>
    <property type="match status" value="1"/>
</dbReference>
<dbReference type="GO" id="GO:0004843">
    <property type="term" value="F:cysteine-type deubiquitinase activity"/>
    <property type="evidence" value="ECO:0007669"/>
    <property type="project" value="InterPro"/>
</dbReference>
<feature type="region of interest" description="Disordered" evidence="4">
    <location>
        <begin position="416"/>
        <end position="480"/>
    </location>
</feature>
<evidence type="ECO:0000256" key="4">
    <source>
        <dbReference type="SAM" id="MobiDB-lite"/>
    </source>
</evidence>
<reference evidence="6 7" key="2">
    <citation type="submission" date="2020-07" db="EMBL/GenBank/DDBJ databases">
        <title>Genome assembly of wild tea tree DASZ reveals pedigree and selection history of tea varieties.</title>
        <authorList>
            <person name="Zhang W."/>
        </authorList>
    </citation>
    <scope>NUCLEOTIDE SEQUENCE [LARGE SCALE GENOMIC DNA]</scope>
    <source>
        <strain evidence="7">cv. G240</strain>
        <tissue evidence="6">Leaf</tissue>
    </source>
</reference>
<feature type="domain" description="C2H2-type" evidence="5">
    <location>
        <begin position="352"/>
        <end position="373"/>
    </location>
</feature>
<name>A0A7J7I9U4_CAMSI</name>
<reference evidence="7" key="1">
    <citation type="journal article" date="2020" name="Nat. Commun.">
        <title>Genome assembly of wild tea tree DASZ reveals pedigree and selection history of tea varieties.</title>
        <authorList>
            <person name="Zhang W."/>
            <person name="Zhang Y."/>
            <person name="Qiu H."/>
            <person name="Guo Y."/>
            <person name="Wan H."/>
            <person name="Zhang X."/>
            <person name="Scossa F."/>
            <person name="Alseekh S."/>
            <person name="Zhang Q."/>
            <person name="Wang P."/>
            <person name="Xu L."/>
            <person name="Schmidt M.H."/>
            <person name="Jia X."/>
            <person name="Li D."/>
            <person name="Zhu A."/>
            <person name="Guo F."/>
            <person name="Chen W."/>
            <person name="Ni D."/>
            <person name="Usadel B."/>
            <person name="Fernie A.R."/>
            <person name="Wen W."/>
        </authorList>
    </citation>
    <scope>NUCLEOTIDE SEQUENCE [LARGE SCALE GENOMIC DNA]</scope>
    <source>
        <strain evidence="7">cv. G240</strain>
    </source>
</reference>
<dbReference type="InterPro" id="IPR013087">
    <property type="entry name" value="Znf_C2H2_type"/>
</dbReference>
<proteinExistence type="predicted"/>
<feature type="compositionally biased region" description="Basic residues" evidence="4">
    <location>
        <begin position="1"/>
        <end position="11"/>
    </location>
</feature>
<dbReference type="CDD" id="cd02257">
    <property type="entry name" value="Peptidase_C19"/>
    <property type="match status" value="1"/>
</dbReference>
<organism evidence="6 7">
    <name type="scientific">Camellia sinensis</name>
    <name type="common">Tea plant</name>
    <name type="synonym">Thea sinensis</name>
    <dbReference type="NCBI Taxonomy" id="4442"/>
    <lineage>
        <taxon>Eukaryota</taxon>
        <taxon>Viridiplantae</taxon>
        <taxon>Streptophyta</taxon>
        <taxon>Embryophyta</taxon>
        <taxon>Tracheophyta</taxon>
        <taxon>Spermatophyta</taxon>
        <taxon>Magnoliopsida</taxon>
        <taxon>eudicotyledons</taxon>
        <taxon>Gunneridae</taxon>
        <taxon>Pentapetalae</taxon>
        <taxon>asterids</taxon>
        <taxon>Ericales</taxon>
        <taxon>Theaceae</taxon>
        <taxon>Camellia</taxon>
    </lineage>
</organism>
<keyword evidence="2" id="KW-0378">Hydrolase</keyword>
<dbReference type="GO" id="GO:0016579">
    <property type="term" value="P:protein deubiquitination"/>
    <property type="evidence" value="ECO:0007669"/>
    <property type="project" value="InterPro"/>
</dbReference>
<dbReference type="InterPro" id="IPR052398">
    <property type="entry name" value="Ubiquitin_hydrolase_53/54"/>
</dbReference>
<evidence type="ECO:0000256" key="1">
    <source>
        <dbReference type="ARBA" id="ARBA00022786"/>
    </source>
</evidence>
<dbReference type="EMBL" id="JACBKZ010000001">
    <property type="protein sequence ID" value="KAF5961772.1"/>
    <property type="molecule type" value="Genomic_DNA"/>
</dbReference>
<dbReference type="Gene3D" id="3.90.70.10">
    <property type="entry name" value="Cysteine proteinases"/>
    <property type="match status" value="1"/>
</dbReference>
<dbReference type="Pfam" id="PF04780">
    <property type="entry name" value="DUF629"/>
    <property type="match status" value="1"/>
</dbReference>